<sequence length="111" mass="11895">MTQLSTVPHGIVIVGTVKGFRSVTRPGAQFPNNEIGVDIQTPDGWGGVKTETVVVRVSKNLLDQGVPKLADSLKEKVCVIPVYITAWTGKSGAGVNYNLSNHMPMAELSEF</sequence>
<evidence type="ECO:0000313" key="2">
    <source>
        <dbReference type="EMBL" id="XAG67428.1"/>
    </source>
</evidence>
<reference evidence="1" key="1">
    <citation type="submission" date="2022-03" db="EMBL/GenBank/DDBJ databases">
        <title>Sea Food Isolates.</title>
        <authorList>
            <person name="Li c."/>
        </authorList>
    </citation>
    <scope>NUCLEOTIDE SEQUENCE</scope>
    <source>
        <strain evidence="1">19CA06SA08-2</strain>
    </source>
</reference>
<evidence type="ECO:0000313" key="1">
    <source>
        <dbReference type="EMBL" id="XAG67418.1"/>
    </source>
</evidence>
<dbReference type="AlphaFoldDB" id="A0AAU6U0A4"/>
<dbReference type="EMBL" id="CP095353">
    <property type="protein sequence ID" value="XAG67418.1"/>
    <property type="molecule type" value="Genomic_DNA"/>
</dbReference>
<protein>
    <submittedName>
        <fullName evidence="1">Uncharacterized protein</fullName>
    </submittedName>
</protein>
<gene>
    <name evidence="1" type="ORF">MRM75_12095</name>
    <name evidence="2" type="ORF">MRM75_12145</name>
</gene>
<proteinExistence type="predicted"/>
<organism evidence="1">
    <name type="scientific">bacterium 19CA06SA08-2</name>
    <dbReference type="NCBI Taxonomy" id="2920658"/>
    <lineage>
        <taxon>Bacteria</taxon>
    </lineage>
</organism>
<dbReference type="Pfam" id="PF17426">
    <property type="entry name" value="Putative_G5P"/>
    <property type="match status" value="1"/>
</dbReference>
<dbReference type="EMBL" id="CP095353">
    <property type="protein sequence ID" value="XAG67428.1"/>
    <property type="molecule type" value="Genomic_DNA"/>
</dbReference>
<accession>A0AAU6U0A4</accession>
<name>A0AAU6U0A4_UNCXX</name>
<dbReference type="InterPro" id="IPR035411">
    <property type="entry name" value="Putative_G5P"/>
</dbReference>